<protein>
    <submittedName>
        <fullName evidence="3 5">Uncharacterized protein</fullName>
    </submittedName>
</protein>
<reference evidence="5" key="1">
    <citation type="submission" date="2016-06" db="UniProtKB">
        <authorList>
            <consortium name="WormBaseParasite"/>
        </authorList>
    </citation>
    <scope>IDENTIFICATION</scope>
</reference>
<evidence type="ECO:0000256" key="2">
    <source>
        <dbReference type="SAM" id="Phobius"/>
    </source>
</evidence>
<dbReference type="EMBL" id="UZAJ01010237">
    <property type="protein sequence ID" value="VDO57431.1"/>
    <property type="molecule type" value="Genomic_DNA"/>
</dbReference>
<accession>A0A183HMS8</accession>
<proteinExistence type="predicted"/>
<keyword evidence="2" id="KW-0472">Membrane</keyword>
<evidence type="ECO:0000313" key="5">
    <source>
        <dbReference type="WBParaSite" id="OFLC_0000878901-mRNA-1"/>
    </source>
</evidence>
<organism evidence="5">
    <name type="scientific">Onchocerca flexuosa</name>
    <dbReference type="NCBI Taxonomy" id="387005"/>
    <lineage>
        <taxon>Eukaryota</taxon>
        <taxon>Metazoa</taxon>
        <taxon>Ecdysozoa</taxon>
        <taxon>Nematoda</taxon>
        <taxon>Chromadorea</taxon>
        <taxon>Rhabditida</taxon>
        <taxon>Spirurina</taxon>
        <taxon>Spiruromorpha</taxon>
        <taxon>Filarioidea</taxon>
        <taxon>Onchocercidae</taxon>
        <taxon>Onchocerca</taxon>
    </lineage>
</organism>
<keyword evidence="2" id="KW-1133">Transmembrane helix</keyword>
<gene>
    <name evidence="3" type="ORF">OFLC_LOCUS8792</name>
</gene>
<feature type="region of interest" description="Disordered" evidence="1">
    <location>
        <begin position="93"/>
        <end position="114"/>
    </location>
</feature>
<dbReference type="AlphaFoldDB" id="A0A183HMS8"/>
<keyword evidence="4" id="KW-1185">Reference proteome</keyword>
<dbReference type="Proteomes" id="UP000267606">
    <property type="component" value="Unassembled WGS sequence"/>
</dbReference>
<evidence type="ECO:0000256" key="1">
    <source>
        <dbReference type="SAM" id="MobiDB-lite"/>
    </source>
</evidence>
<feature type="transmembrane region" description="Helical" evidence="2">
    <location>
        <begin position="126"/>
        <end position="145"/>
    </location>
</feature>
<dbReference type="WBParaSite" id="OFLC_0000878901-mRNA-1">
    <property type="protein sequence ID" value="OFLC_0000878901-mRNA-1"/>
    <property type="gene ID" value="OFLC_0000878901"/>
</dbReference>
<name>A0A183HMS8_9BILA</name>
<reference evidence="3 4" key="2">
    <citation type="submission" date="2018-11" db="EMBL/GenBank/DDBJ databases">
        <authorList>
            <consortium name="Pathogen Informatics"/>
        </authorList>
    </citation>
    <scope>NUCLEOTIDE SEQUENCE [LARGE SCALE GENOMIC DNA]</scope>
</reference>
<keyword evidence="2" id="KW-0812">Transmembrane</keyword>
<dbReference type="STRING" id="387005.A0A183HMS8"/>
<evidence type="ECO:0000313" key="3">
    <source>
        <dbReference type="EMBL" id="VDO57431.1"/>
    </source>
</evidence>
<evidence type="ECO:0000313" key="4">
    <source>
        <dbReference type="Proteomes" id="UP000267606"/>
    </source>
</evidence>
<sequence>MSNFRSHDWVCKECGLCMRNALANETANTDNADAIEARYLATQISIKLNSIRGYFLQGEKEAGKHEAMNDQNLFVTGDVSMISNVVTDNSAVTPETLRHRRSSSQSRGTSITSVRNSDLESTSHGYSWELIFICFFSVIIIGLILRRIFFIQNGAIV</sequence>
<feature type="compositionally biased region" description="Low complexity" evidence="1">
    <location>
        <begin position="103"/>
        <end position="113"/>
    </location>
</feature>